<feature type="non-terminal residue" evidence="1">
    <location>
        <position position="118"/>
    </location>
</feature>
<dbReference type="EMBL" id="KK500601">
    <property type="protein sequence ID" value="KFP09382.1"/>
    <property type="molecule type" value="Genomic_DNA"/>
</dbReference>
<dbReference type="AlphaFoldDB" id="A0A091IM18"/>
<keyword evidence="1" id="KW-0808">Transferase</keyword>
<name>A0A091IM18_EGRGA</name>
<dbReference type="PANTHER" id="PTHR33395">
    <property type="entry name" value="TRANSCRIPTASE, PUTATIVE-RELATED-RELATED"/>
    <property type="match status" value="1"/>
</dbReference>
<reference evidence="1 2" key="1">
    <citation type="submission" date="2014-04" db="EMBL/GenBank/DDBJ databases">
        <title>Genome evolution of avian class.</title>
        <authorList>
            <person name="Zhang G."/>
            <person name="Li C."/>
        </authorList>
    </citation>
    <scope>NUCLEOTIDE SEQUENCE [LARGE SCALE GENOMIC DNA]</scope>
    <source>
        <strain evidence="1">BGI_Z169</strain>
    </source>
</reference>
<proteinExistence type="predicted"/>
<evidence type="ECO:0000313" key="2">
    <source>
        <dbReference type="Proteomes" id="UP000053119"/>
    </source>
</evidence>
<gene>
    <name evidence="1" type="ORF">Z169_05512</name>
</gene>
<dbReference type="Proteomes" id="UP000053119">
    <property type="component" value="Unassembled WGS sequence"/>
</dbReference>
<dbReference type="GO" id="GO:0061343">
    <property type="term" value="P:cell adhesion involved in heart morphogenesis"/>
    <property type="evidence" value="ECO:0007669"/>
    <property type="project" value="TreeGrafter"/>
</dbReference>
<keyword evidence="1" id="KW-0548">Nucleotidyltransferase</keyword>
<keyword evidence="1" id="KW-0695">RNA-directed DNA polymerase</keyword>
<accession>A0A091IM18</accession>
<organism evidence="1 2">
    <name type="scientific">Egretta garzetta</name>
    <name type="common">Little egret</name>
    <dbReference type="NCBI Taxonomy" id="188379"/>
    <lineage>
        <taxon>Eukaryota</taxon>
        <taxon>Metazoa</taxon>
        <taxon>Chordata</taxon>
        <taxon>Craniata</taxon>
        <taxon>Vertebrata</taxon>
        <taxon>Euteleostomi</taxon>
        <taxon>Archelosauria</taxon>
        <taxon>Archosauria</taxon>
        <taxon>Dinosauria</taxon>
        <taxon>Saurischia</taxon>
        <taxon>Theropoda</taxon>
        <taxon>Coelurosauria</taxon>
        <taxon>Aves</taxon>
        <taxon>Neognathae</taxon>
        <taxon>Neoaves</taxon>
        <taxon>Aequornithes</taxon>
        <taxon>Pelecaniformes</taxon>
        <taxon>Ardeidae</taxon>
        <taxon>Egretta</taxon>
    </lineage>
</organism>
<dbReference type="GO" id="GO:0003964">
    <property type="term" value="F:RNA-directed DNA polymerase activity"/>
    <property type="evidence" value="ECO:0007669"/>
    <property type="project" value="UniProtKB-KW"/>
</dbReference>
<sequence length="118" mass="13091">GDQEGKTPPAVGEDQVCDLLRNLNAHKSRGPGEMHPRVLRELADVVAKPLSMIFETSWQSGEVPGDWKKGSIVPILKKGRKEDPGNYRPVSLTSVPGKIMEQILLEVTLRHTETRDII</sequence>
<protein>
    <submittedName>
        <fullName evidence="1">RNA-directed DNA polymerase from mobile element jockey</fullName>
    </submittedName>
</protein>
<feature type="non-terminal residue" evidence="1">
    <location>
        <position position="1"/>
    </location>
</feature>
<evidence type="ECO:0000313" key="1">
    <source>
        <dbReference type="EMBL" id="KFP09382.1"/>
    </source>
</evidence>
<dbReference type="PANTHER" id="PTHR33395:SF22">
    <property type="entry name" value="REVERSE TRANSCRIPTASE DOMAIN-CONTAINING PROTEIN"/>
    <property type="match status" value="1"/>
</dbReference>
<keyword evidence="2" id="KW-1185">Reference proteome</keyword>
<dbReference type="GO" id="GO:0007508">
    <property type="term" value="P:larval heart development"/>
    <property type="evidence" value="ECO:0007669"/>
    <property type="project" value="TreeGrafter"/>
</dbReference>
<dbReference type="GO" id="GO:0031012">
    <property type="term" value="C:extracellular matrix"/>
    <property type="evidence" value="ECO:0007669"/>
    <property type="project" value="TreeGrafter"/>
</dbReference>